<name>A0ACC0USQ1_9HYPO</name>
<accession>A0ACC0USQ1</accession>
<evidence type="ECO:0000313" key="1">
    <source>
        <dbReference type="EMBL" id="KAI9897155.1"/>
    </source>
</evidence>
<gene>
    <name evidence="1" type="ORF">N3K66_008177</name>
</gene>
<comment type="caution">
    <text evidence="1">The sequence shown here is derived from an EMBL/GenBank/DDBJ whole genome shotgun (WGS) entry which is preliminary data.</text>
</comment>
<protein>
    <submittedName>
        <fullName evidence="1">Uncharacterized protein</fullName>
    </submittedName>
</protein>
<sequence>MRERVTFIYPKDSQGEAELDIHESGLIGPQAFLARQDRFTIGLDELPNEIGHVLNRFLHLEIRWGTSSRYESLDPFASRISPGLHVHATPTGQGVDEFEPTKICLLLQAFADFKCLSPENWTVSKDKQSMNIYHPVKDLEGFVLKATDFCPELDSNCIARVRGLLNAASIDFTYDQANQALKVTALWPLSEQKVAVPASELRRTEVGILSEASPPNMDLHNIGLGGRLTILGVDKKDPEPTLFNFPSRHRPGNSHFSITFPEPTGLHPIMQLKLSSSEAPSAGDDCKPYAYLSLPKAIFADRYQLDDSLFMASKNLSSLEYSSSPVDLEAPAYTMDVWGSNILVQLARPPTDKSQQWTAEIPLHLRYLEPSASGERQVDVPYPAVFWACRADDQSEHINPFDRTKLGYDDHFSRNTIFWHVEPQPGADDSTFHAITVPVLKEQASPYVGIGTAAVIAAGFAWVLWKLIGVYGATSHGASSQKVAADAKAKKNN</sequence>
<evidence type="ECO:0000313" key="2">
    <source>
        <dbReference type="Proteomes" id="UP001163324"/>
    </source>
</evidence>
<dbReference type="EMBL" id="CM047947">
    <property type="protein sequence ID" value="KAI9897155.1"/>
    <property type="molecule type" value="Genomic_DNA"/>
</dbReference>
<reference evidence="1" key="1">
    <citation type="submission" date="2022-10" db="EMBL/GenBank/DDBJ databases">
        <title>Complete Genome of Trichothecium roseum strain YXFP-22015, a Plant Pathogen Isolated from Citrus.</title>
        <authorList>
            <person name="Wang Y."/>
            <person name="Zhu L."/>
        </authorList>
    </citation>
    <scope>NUCLEOTIDE SEQUENCE</scope>
    <source>
        <strain evidence="1">YXFP-22015</strain>
    </source>
</reference>
<proteinExistence type="predicted"/>
<organism evidence="1 2">
    <name type="scientific">Trichothecium roseum</name>
    <dbReference type="NCBI Taxonomy" id="47278"/>
    <lineage>
        <taxon>Eukaryota</taxon>
        <taxon>Fungi</taxon>
        <taxon>Dikarya</taxon>
        <taxon>Ascomycota</taxon>
        <taxon>Pezizomycotina</taxon>
        <taxon>Sordariomycetes</taxon>
        <taxon>Hypocreomycetidae</taxon>
        <taxon>Hypocreales</taxon>
        <taxon>Hypocreales incertae sedis</taxon>
        <taxon>Trichothecium</taxon>
    </lineage>
</organism>
<dbReference type="Proteomes" id="UP001163324">
    <property type="component" value="Chromosome 8"/>
</dbReference>
<keyword evidence="2" id="KW-1185">Reference proteome</keyword>